<dbReference type="Pfam" id="PF06259">
    <property type="entry name" value="Abhydrolase_8"/>
    <property type="match status" value="1"/>
</dbReference>
<dbReference type="Gene3D" id="3.40.50.1820">
    <property type="entry name" value="alpha/beta hydrolase"/>
    <property type="match status" value="1"/>
</dbReference>
<feature type="compositionally biased region" description="Polar residues" evidence="1">
    <location>
        <begin position="93"/>
        <end position="105"/>
    </location>
</feature>
<protein>
    <submittedName>
        <fullName evidence="3">Alpha/beta hydrolase</fullName>
    </submittedName>
</protein>
<evidence type="ECO:0000256" key="1">
    <source>
        <dbReference type="SAM" id="MobiDB-lite"/>
    </source>
</evidence>
<evidence type="ECO:0000313" key="4">
    <source>
        <dbReference type="Proteomes" id="UP001597260"/>
    </source>
</evidence>
<gene>
    <name evidence="3" type="ORF">ACFQ4H_28880</name>
</gene>
<sequence>MAGSGLIGMDPHAAKQLAKRIATAAEALQQQAAGMTAAVSQVPWRGPVAERFRSDWHNAALPNLTRVITELRESGSRLTAEAAEQEGASSAGRSQGVSQGVPMSSTPSQVQAWWSGLDKSQQDFLIQSQPDKIGSLDGIPADARHRANMIRLAALHELLSKKSDKITADLMAGFPVWGFDFDKLRSGVDALGALQKRIESLELLKGMIDKSRSGDQPPLYLLDIGASGDGKAIVAVGNPDTASHLSVYIPGTGAKLDEFQEEVETAQANYRAATTHTKDSVSSIVWLGYDAPEWKWGDGPTNDFHAKRAAPELRSFLNGMAVTHEVDRQHVTLLGYSYGSRVVGETILITPGLKADVISIGGPGVGVDYVKGNDMPHPSELKIQGKIYSIAGEYDPVANWSDDHGLSAAELPGAKVIDIGSDGSGHKKTSYWGSEKFLDHLGRLIVGKEAK</sequence>
<dbReference type="Gene3D" id="1.10.287.1060">
    <property type="entry name" value="ESAT-6-like"/>
    <property type="match status" value="1"/>
</dbReference>
<comment type="caution">
    <text evidence="3">The sequence shown here is derived from an EMBL/GenBank/DDBJ whole genome shotgun (WGS) entry which is preliminary data.</text>
</comment>
<dbReference type="GO" id="GO:0016787">
    <property type="term" value="F:hydrolase activity"/>
    <property type="evidence" value="ECO:0007669"/>
    <property type="project" value="UniProtKB-KW"/>
</dbReference>
<dbReference type="InterPro" id="IPR010427">
    <property type="entry name" value="DUF1023"/>
</dbReference>
<name>A0ABW3YMG2_9ACTN</name>
<evidence type="ECO:0000313" key="3">
    <source>
        <dbReference type="EMBL" id="MFD1325108.1"/>
    </source>
</evidence>
<dbReference type="EMBL" id="JBHTMP010000067">
    <property type="protein sequence ID" value="MFD1325108.1"/>
    <property type="molecule type" value="Genomic_DNA"/>
</dbReference>
<dbReference type="SUPFAM" id="SSF53474">
    <property type="entry name" value="alpha/beta-Hydrolases"/>
    <property type="match status" value="1"/>
</dbReference>
<keyword evidence="4" id="KW-1185">Reference proteome</keyword>
<proteinExistence type="predicted"/>
<accession>A0ABW3YMG2</accession>
<feature type="region of interest" description="Disordered" evidence="1">
    <location>
        <begin position="77"/>
        <end position="105"/>
    </location>
</feature>
<reference evidence="4" key="1">
    <citation type="journal article" date="2019" name="Int. J. Syst. Evol. Microbiol.">
        <title>The Global Catalogue of Microorganisms (GCM) 10K type strain sequencing project: providing services to taxonomists for standard genome sequencing and annotation.</title>
        <authorList>
            <consortium name="The Broad Institute Genomics Platform"/>
            <consortium name="The Broad Institute Genome Sequencing Center for Infectious Disease"/>
            <person name="Wu L."/>
            <person name="Ma J."/>
        </authorList>
    </citation>
    <scope>NUCLEOTIDE SEQUENCE [LARGE SCALE GENOMIC DNA]</scope>
    <source>
        <strain evidence="4">JCM 31037</strain>
    </source>
</reference>
<dbReference type="RefSeq" id="WP_377576864.1">
    <property type="nucleotide sequence ID" value="NZ_JBHTMP010000067.1"/>
</dbReference>
<dbReference type="Proteomes" id="UP001597260">
    <property type="component" value="Unassembled WGS sequence"/>
</dbReference>
<organism evidence="3 4">
    <name type="scientific">Micromonospora sonneratiae</name>
    <dbReference type="NCBI Taxonomy" id="1184706"/>
    <lineage>
        <taxon>Bacteria</taxon>
        <taxon>Bacillati</taxon>
        <taxon>Actinomycetota</taxon>
        <taxon>Actinomycetes</taxon>
        <taxon>Micromonosporales</taxon>
        <taxon>Micromonosporaceae</taxon>
        <taxon>Micromonospora</taxon>
    </lineage>
</organism>
<feature type="compositionally biased region" description="Low complexity" evidence="1">
    <location>
        <begin position="80"/>
        <end position="92"/>
    </location>
</feature>
<feature type="domain" description="DUF1023" evidence="2">
    <location>
        <begin position="228"/>
        <end position="399"/>
    </location>
</feature>
<dbReference type="InterPro" id="IPR029058">
    <property type="entry name" value="AB_hydrolase_fold"/>
</dbReference>
<keyword evidence="3" id="KW-0378">Hydrolase</keyword>
<evidence type="ECO:0000259" key="2">
    <source>
        <dbReference type="Pfam" id="PF06259"/>
    </source>
</evidence>